<evidence type="ECO:0000313" key="2">
    <source>
        <dbReference type="Proteomes" id="UP000266723"/>
    </source>
</evidence>
<name>A0ABQ7CVE8_BRACR</name>
<evidence type="ECO:0000313" key="1">
    <source>
        <dbReference type="EMBL" id="KAF3563566.1"/>
    </source>
</evidence>
<protein>
    <submittedName>
        <fullName evidence="1">Uncharacterized protein</fullName>
    </submittedName>
</protein>
<gene>
    <name evidence="1" type="ORF">DY000_02012710</name>
</gene>
<keyword evidence="2" id="KW-1185">Reference proteome</keyword>
<sequence>MEKLGVPEEELSCRREEWPRCCGFLFPELPEQSYDISTPHHDVASQLFIIFSLRTKSYHHNDLLLLPVLICITLRPLKALSTNRITLDLHAWMTFTPISHGRKVRIYCHMREDTSFGESQNHFNLMGMVPYRNGSKGM</sequence>
<proteinExistence type="predicted"/>
<dbReference type="Proteomes" id="UP000266723">
    <property type="component" value="Unassembled WGS sequence"/>
</dbReference>
<accession>A0ABQ7CVE8</accession>
<dbReference type="EMBL" id="QGKV02000759">
    <property type="protein sequence ID" value="KAF3563566.1"/>
    <property type="molecule type" value="Genomic_DNA"/>
</dbReference>
<organism evidence="1 2">
    <name type="scientific">Brassica cretica</name>
    <name type="common">Mustard</name>
    <dbReference type="NCBI Taxonomy" id="69181"/>
    <lineage>
        <taxon>Eukaryota</taxon>
        <taxon>Viridiplantae</taxon>
        <taxon>Streptophyta</taxon>
        <taxon>Embryophyta</taxon>
        <taxon>Tracheophyta</taxon>
        <taxon>Spermatophyta</taxon>
        <taxon>Magnoliopsida</taxon>
        <taxon>eudicotyledons</taxon>
        <taxon>Gunneridae</taxon>
        <taxon>Pentapetalae</taxon>
        <taxon>rosids</taxon>
        <taxon>malvids</taxon>
        <taxon>Brassicales</taxon>
        <taxon>Brassicaceae</taxon>
        <taxon>Brassiceae</taxon>
        <taxon>Brassica</taxon>
    </lineage>
</organism>
<reference evidence="1 2" key="1">
    <citation type="journal article" date="2020" name="BMC Genomics">
        <title>Intraspecific diversification of the crop wild relative Brassica cretica Lam. using demographic model selection.</title>
        <authorList>
            <person name="Kioukis A."/>
            <person name="Michalopoulou V.A."/>
            <person name="Briers L."/>
            <person name="Pirintsos S."/>
            <person name="Studholme D.J."/>
            <person name="Pavlidis P."/>
            <person name="Sarris P.F."/>
        </authorList>
    </citation>
    <scope>NUCLEOTIDE SEQUENCE [LARGE SCALE GENOMIC DNA]</scope>
    <source>
        <strain evidence="2">cv. PFS-1207/04</strain>
    </source>
</reference>
<comment type="caution">
    <text evidence="1">The sequence shown here is derived from an EMBL/GenBank/DDBJ whole genome shotgun (WGS) entry which is preliminary data.</text>
</comment>